<feature type="domain" description="Glabrous enhancer-binding protein-like DBD" evidence="4">
    <location>
        <begin position="144"/>
        <end position="242"/>
    </location>
</feature>
<feature type="compositionally biased region" description="Acidic residues" evidence="3">
    <location>
        <begin position="19"/>
        <end position="35"/>
    </location>
</feature>
<name>A0AAV1EBZ5_OLDCO</name>
<proteinExistence type="inferred from homology"/>
<dbReference type="InterPro" id="IPR007592">
    <property type="entry name" value="GEBP"/>
</dbReference>
<protein>
    <submittedName>
        <fullName evidence="5">OLC1v1018550C1</fullName>
    </submittedName>
</protein>
<dbReference type="Proteomes" id="UP001161247">
    <property type="component" value="Chromosome 9"/>
</dbReference>
<keyword evidence="2" id="KW-0175">Coiled coil</keyword>
<feature type="region of interest" description="Disordered" evidence="3">
    <location>
        <begin position="1"/>
        <end position="132"/>
    </location>
</feature>
<evidence type="ECO:0000256" key="3">
    <source>
        <dbReference type="SAM" id="MobiDB-lite"/>
    </source>
</evidence>
<organism evidence="5 6">
    <name type="scientific">Oldenlandia corymbosa var. corymbosa</name>
    <dbReference type="NCBI Taxonomy" id="529605"/>
    <lineage>
        <taxon>Eukaryota</taxon>
        <taxon>Viridiplantae</taxon>
        <taxon>Streptophyta</taxon>
        <taxon>Embryophyta</taxon>
        <taxon>Tracheophyta</taxon>
        <taxon>Spermatophyta</taxon>
        <taxon>Magnoliopsida</taxon>
        <taxon>eudicotyledons</taxon>
        <taxon>Gunneridae</taxon>
        <taxon>Pentapetalae</taxon>
        <taxon>asterids</taxon>
        <taxon>lamiids</taxon>
        <taxon>Gentianales</taxon>
        <taxon>Rubiaceae</taxon>
        <taxon>Rubioideae</taxon>
        <taxon>Spermacoceae</taxon>
        <taxon>Hedyotis-Oldenlandia complex</taxon>
        <taxon>Oldenlandia</taxon>
    </lineage>
</organism>
<evidence type="ECO:0000259" key="4">
    <source>
        <dbReference type="Pfam" id="PF04504"/>
    </source>
</evidence>
<evidence type="ECO:0000256" key="2">
    <source>
        <dbReference type="SAM" id="Coils"/>
    </source>
</evidence>
<feature type="compositionally biased region" description="Polar residues" evidence="3">
    <location>
        <begin position="90"/>
        <end position="102"/>
    </location>
</feature>
<sequence>MTKSLEISKNDPPPIEPEKEVEPEEEDEETSESGPEDAVTRKMKLSSKDKVSGSENSTPANAVSGNIHSLSNELNPNPDQHVVKLPTASKPDSSFTSPVLSTNAGAGANAKRGAAEPKSSTHSKKAKTKTAKKIANVVEDKKLFERIFSEDDEILILEGIADFSAKAKADPLDKITEFHDYINKKIGGDKTKSQLLDKMKRLKKRYENIAAKAQKLLKKGKQRTFADRHTQNVYDLSKKIWGRDVTGDEEVKRSGNRRVSVEFEELRKGKSSGNEKERILSFVPNDVTVMENWFLHEGTQLMEEDDKETMEKKWKEFKLEECELWMKKQKLMIEHMEKVKEGIKSLGN</sequence>
<dbReference type="PANTHER" id="PTHR31662:SF33">
    <property type="entry name" value="DNA-BINDING STOREKEEPER PROTEIN TRANSCRIPTIONAL REGULATOR-LIKE PROTEIN"/>
    <property type="match status" value="1"/>
</dbReference>
<keyword evidence="6" id="KW-1185">Reference proteome</keyword>
<evidence type="ECO:0000313" key="6">
    <source>
        <dbReference type="Proteomes" id="UP001161247"/>
    </source>
</evidence>
<feature type="compositionally biased region" description="Basic residues" evidence="3">
    <location>
        <begin position="121"/>
        <end position="132"/>
    </location>
</feature>
<dbReference type="AlphaFoldDB" id="A0AAV1EBZ5"/>
<dbReference type="Pfam" id="PF04504">
    <property type="entry name" value="GeBP-like_DBD"/>
    <property type="match status" value="1"/>
</dbReference>
<dbReference type="PANTHER" id="PTHR31662">
    <property type="entry name" value="BNAANNG10740D PROTEIN-RELATED"/>
    <property type="match status" value="1"/>
</dbReference>
<feature type="compositionally biased region" description="Polar residues" evidence="3">
    <location>
        <begin position="53"/>
        <end position="78"/>
    </location>
</feature>
<evidence type="ECO:0000313" key="5">
    <source>
        <dbReference type="EMBL" id="CAI9117204.1"/>
    </source>
</evidence>
<accession>A0AAV1EBZ5</accession>
<dbReference type="GO" id="GO:0005634">
    <property type="term" value="C:nucleus"/>
    <property type="evidence" value="ECO:0007669"/>
    <property type="project" value="TreeGrafter"/>
</dbReference>
<reference evidence="5" key="1">
    <citation type="submission" date="2023-03" db="EMBL/GenBank/DDBJ databases">
        <authorList>
            <person name="Julca I."/>
        </authorList>
    </citation>
    <scope>NUCLEOTIDE SEQUENCE</scope>
</reference>
<evidence type="ECO:0000256" key="1">
    <source>
        <dbReference type="ARBA" id="ARBA00010820"/>
    </source>
</evidence>
<comment type="similarity">
    <text evidence="1">Belongs to the GeBP family.</text>
</comment>
<dbReference type="EMBL" id="OX459126">
    <property type="protein sequence ID" value="CAI9117204.1"/>
    <property type="molecule type" value="Genomic_DNA"/>
</dbReference>
<feature type="compositionally biased region" description="Low complexity" evidence="3">
    <location>
        <begin position="103"/>
        <end position="112"/>
    </location>
</feature>
<dbReference type="GO" id="GO:0006355">
    <property type="term" value="P:regulation of DNA-templated transcription"/>
    <property type="evidence" value="ECO:0007669"/>
    <property type="project" value="InterPro"/>
</dbReference>
<dbReference type="InterPro" id="IPR053932">
    <property type="entry name" value="GeBP-like_DBD"/>
</dbReference>
<feature type="coiled-coil region" evidence="2">
    <location>
        <begin position="192"/>
        <end position="223"/>
    </location>
</feature>
<gene>
    <name evidence="5" type="ORF">OLC1_LOCUS23299</name>
</gene>